<name>A0A8X6N2T2_NEPPI</name>
<evidence type="ECO:0000313" key="1">
    <source>
        <dbReference type="EMBL" id="GFS91509.1"/>
    </source>
</evidence>
<sequence>MANSSKLGFVDVAKLIEVSGNEKENVSDYEYHSKDKIKSNSSDNDFDIDIQKMHNIQNTQSKNREICWKLNTIPHSTQSAFANIIK</sequence>
<evidence type="ECO:0000313" key="2">
    <source>
        <dbReference type="Proteomes" id="UP000887013"/>
    </source>
</evidence>
<dbReference type="AlphaFoldDB" id="A0A8X6N2T2"/>
<keyword evidence="2" id="KW-1185">Reference proteome</keyword>
<proteinExistence type="predicted"/>
<reference evidence="1" key="1">
    <citation type="submission" date="2020-08" db="EMBL/GenBank/DDBJ databases">
        <title>Multicomponent nature underlies the extraordinary mechanical properties of spider dragline silk.</title>
        <authorList>
            <person name="Kono N."/>
            <person name="Nakamura H."/>
            <person name="Mori M."/>
            <person name="Yoshida Y."/>
            <person name="Ohtoshi R."/>
            <person name="Malay A.D."/>
            <person name="Moran D.A.P."/>
            <person name="Tomita M."/>
            <person name="Numata K."/>
            <person name="Arakawa K."/>
        </authorList>
    </citation>
    <scope>NUCLEOTIDE SEQUENCE</scope>
</reference>
<comment type="caution">
    <text evidence="1">The sequence shown here is derived from an EMBL/GenBank/DDBJ whole genome shotgun (WGS) entry which is preliminary data.</text>
</comment>
<gene>
    <name evidence="1" type="ORF">NPIL_573471</name>
</gene>
<accession>A0A8X6N2T2</accession>
<organism evidence="1 2">
    <name type="scientific">Nephila pilipes</name>
    <name type="common">Giant wood spider</name>
    <name type="synonym">Nephila maculata</name>
    <dbReference type="NCBI Taxonomy" id="299642"/>
    <lineage>
        <taxon>Eukaryota</taxon>
        <taxon>Metazoa</taxon>
        <taxon>Ecdysozoa</taxon>
        <taxon>Arthropoda</taxon>
        <taxon>Chelicerata</taxon>
        <taxon>Arachnida</taxon>
        <taxon>Araneae</taxon>
        <taxon>Araneomorphae</taxon>
        <taxon>Entelegynae</taxon>
        <taxon>Araneoidea</taxon>
        <taxon>Nephilidae</taxon>
        <taxon>Nephila</taxon>
    </lineage>
</organism>
<dbReference type="Proteomes" id="UP000887013">
    <property type="component" value="Unassembled WGS sequence"/>
</dbReference>
<dbReference type="EMBL" id="BMAW01053527">
    <property type="protein sequence ID" value="GFS91509.1"/>
    <property type="molecule type" value="Genomic_DNA"/>
</dbReference>
<protein>
    <submittedName>
        <fullName evidence="1">Uncharacterized protein</fullName>
    </submittedName>
</protein>